<dbReference type="InterPro" id="IPR010130">
    <property type="entry name" value="T1SS_OMP_TolC"/>
</dbReference>
<dbReference type="NCBIfam" id="TIGR01844">
    <property type="entry name" value="type_I_sec_TolC"/>
    <property type="match status" value="1"/>
</dbReference>
<comment type="subcellular location">
    <subcellularLocation>
        <location evidence="1">Cell outer membrane</location>
    </subcellularLocation>
</comment>
<evidence type="ECO:0000256" key="7">
    <source>
        <dbReference type="ARBA" id="ARBA00023237"/>
    </source>
</evidence>
<proteinExistence type="inferred from homology"/>
<keyword evidence="3" id="KW-0813">Transport</keyword>
<comment type="similarity">
    <text evidence="2">Belongs to the outer membrane factor (OMF) (TC 1.B.17) family.</text>
</comment>
<dbReference type="InterPro" id="IPR051906">
    <property type="entry name" value="TolC-like"/>
</dbReference>
<dbReference type="STRING" id="1219080.VEZ01S_06_00120"/>
<dbReference type="eggNOG" id="COG1538">
    <property type="taxonomic scope" value="Bacteria"/>
</dbReference>
<protein>
    <submittedName>
        <fullName evidence="9">Outer membrane protein TolC</fullName>
    </submittedName>
</protein>
<evidence type="ECO:0000256" key="4">
    <source>
        <dbReference type="ARBA" id="ARBA00022452"/>
    </source>
</evidence>
<organism evidence="9 10">
    <name type="scientific">Vibrio ezurae NBRC 102218</name>
    <dbReference type="NCBI Taxonomy" id="1219080"/>
    <lineage>
        <taxon>Bacteria</taxon>
        <taxon>Pseudomonadati</taxon>
        <taxon>Pseudomonadota</taxon>
        <taxon>Gammaproteobacteria</taxon>
        <taxon>Vibrionales</taxon>
        <taxon>Vibrionaceae</taxon>
        <taxon>Vibrio</taxon>
    </lineage>
</organism>
<keyword evidence="8" id="KW-0732">Signal</keyword>
<comment type="caution">
    <text evidence="9">The sequence shown here is derived from an EMBL/GenBank/DDBJ whole genome shotgun (WGS) entry which is preliminary data.</text>
</comment>
<keyword evidence="7" id="KW-0998">Cell outer membrane</keyword>
<dbReference type="PANTHER" id="PTHR30026">
    <property type="entry name" value="OUTER MEMBRANE PROTEIN TOLC"/>
    <property type="match status" value="1"/>
</dbReference>
<dbReference type="SUPFAM" id="SSF56954">
    <property type="entry name" value="Outer membrane efflux proteins (OEP)"/>
    <property type="match status" value="1"/>
</dbReference>
<keyword evidence="6" id="KW-0472">Membrane</keyword>
<accession>U3AG03</accession>
<name>U3AG03_9VIBR</name>
<gene>
    <name evidence="9" type="primary">tolC</name>
    <name evidence="9" type="ORF">VEZ01S_06_00120</name>
</gene>
<sequence length="464" mass="51899">MIRKLLSVVTLGALASSVSAENLLDMYQQALEHDPIYRAGIAQHDADKEVYDQALAFLLPTLDLELSHTQTYQKIISTDNPIQSLRDSTDYPTNELNLSLTQSIFSYSNWAAFSQAKQDVKGVAAELEGVRQELMLRVATAYFSVLKRRDTYLGINAEVKSLEQVNEFVKTQAANGLARKTDALDAEARLLQAQARKIEVGNSLRDSLQGLYEITGYIPPDMATLGEELILVKPDPFQVESWLASAQKNNPSIIAKQSALESAREDIRSQKGGHYPELDLVANYNITEVNGTLFDGKSEIETADVMLRLKIPIYAGGSVSSRVRETESLYHKSRNELEQTWRQTSRETHDAFTGVTSSISKVEALKKSVEAYESAVDFKEQSFESGVATSITVLDAVRDLFIARTEYSAARYDYLYNHLRLKRAVGTLTEFDLQQINNTLQGKEVPTDLSVLDEDLEISRLMLY</sequence>
<dbReference type="Proteomes" id="UP000016562">
    <property type="component" value="Unassembled WGS sequence"/>
</dbReference>
<evidence type="ECO:0000256" key="2">
    <source>
        <dbReference type="ARBA" id="ARBA00007613"/>
    </source>
</evidence>
<dbReference type="GO" id="GO:0015562">
    <property type="term" value="F:efflux transmembrane transporter activity"/>
    <property type="evidence" value="ECO:0007669"/>
    <property type="project" value="InterPro"/>
</dbReference>
<dbReference type="EMBL" id="BATM01000006">
    <property type="protein sequence ID" value="GAD78821.1"/>
    <property type="molecule type" value="Genomic_DNA"/>
</dbReference>
<dbReference type="GO" id="GO:1990281">
    <property type="term" value="C:efflux pump complex"/>
    <property type="evidence" value="ECO:0007669"/>
    <property type="project" value="TreeGrafter"/>
</dbReference>
<dbReference type="GO" id="GO:0015288">
    <property type="term" value="F:porin activity"/>
    <property type="evidence" value="ECO:0007669"/>
    <property type="project" value="TreeGrafter"/>
</dbReference>
<evidence type="ECO:0000256" key="1">
    <source>
        <dbReference type="ARBA" id="ARBA00004442"/>
    </source>
</evidence>
<keyword evidence="10" id="KW-1185">Reference proteome</keyword>
<dbReference type="PANTHER" id="PTHR30026:SF20">
    <property type="entry name" value="OUTER MEMBRANE PROTEIN TOLC"/>
    <property type="match status" value="1"/>
</dbReference>
<keyword evidence="5" id="KW-0812">Transmembrane</keyword>
<dbReference type="Pfam" id="PF02321">
    <property type="entry name" value="OEP"/>
    <property type="match status" value="2"/>
</dbReference>
<dbReference type="GO" id="GO:0009279">
    <property type="term" value="C:cell outer membrane"/>
    <property type="evidence" value="ECO:0007669"/>
    <property type="project" value="UniProtKB-SubCell"/>
</dbReference>
<keyword evidence="4" id="KW-1134">Transmembrane beta strand</keyword>
<evidence type="ECO:0000256" key="6">
    <source>
        <dbReference type="ARBA" id="ARBA00023136"/>
    </source>
</evidence>
<dbReference type="InterPro" id="IPR003423">
    <property type="entry name" value="OMP_efflux"/>
</dbReference>
<reference evidence="9 10" key="1">
    <citation type="submission" date="2013-09" db="EMBL/GenBank/DDBJ databases">
        <title>Whole genome shotgun sequence of Vibrio ezurae NBRC 102218.</title>
        <authorList>
            <person name="Yoshida I."/>
            <person name="Hosoyama A."/>
            <person name="Numata M."/>
            <person name="Hashimoto M."/>
            <person name="Hosoyama Y."/>
            <person name="Tsuchikane K."/>
            <person name="Noguchi M."/>
            <person name="Hirakata S."/>
            <person name="Ichikawa N."/>
            <person name="Ohji S."/>
            <person name="Yamazoe A."/>
            <person name="Fujita N."/>
        </authorList>
    </citation>
    <scope>NUCLEOTIDE SEQUENCE [LARGE SCALE GENOMIC DNA]</scope>
    <source>
        <strain evidence="9 10">NBRC 102218</strain>
    </source>
</reference>
<evidence type="ECO:0000313" key="9">
    <source>
        <dbReference type="EMBL" id="GAD78821.1"/>
    </source>
</evidence>
<dbReference type="AlphaFoldDB" id="U3AG03"/>
<feature type="chain" id="PRO_5004637928" evidence="8">
    <location>
        <begin position="21"/>
        <end position="464"/>
    </location>
</feature>
<evidence type="ECO:0000256" key="5">
    <source>
        <dbReference type="ARBA" id="ARBA00022692"/>
    </source>
</evidence>
<evidence type="ECO:0000313" key="10">
    <source>
        <dbReference type="Proteomes" id="UP000016562"/>
    </source>
</evidence>
<evidence type="ECO:0000256" key="3">
    <source>
        <dbReference type="ARBA" id="ARBA00022448"/>
    </source>
</evidence>
<dbReference type="RefSeq" id="WP_021712534.1">
    <property type="nucleotide sequence ID" value="NZ_BATM01000006.1"/>
</dbReference>
<feature type="signal peptide" evidence="8">
    <location>
        <begin position="1"/>
        <end position="20"/>
    </location>
</feature>
<evidence type="ECO:0000256" key="8">
    <source>
        <dbReference type="SAM" id="SignalP"/>
    </source>
</evidence>
<dbReference type="Gene3D" id="1.20.1600.10">
    <property type="entry name" value="Outer membrane efflux proteins (OEP)"/>
    <property type="match status" value="1"/>
</dbReference>